<evidence type="ECO:0000256" key="8">
    <source>
        <dbReference type="ARBA" id="ARBA00065556"/>
    </source>
</evidence>
<keyword evidence="13" id="KW-1185">Reference proteome</keyword>
<dbReference type="InterPro" id="IPR033896">
    <property type="entry name" value="MEF2-like_N"/>
</dbReference>
<comment type="subunit">
    <text evidence="8">Interacts with MAPK MPS1.</text>
</comment>
<keyword evidence="3" id="KW-0238">DNA-binding</keyword>
<dbReference type="SMART" id="SM00432">
    <property type="entry name" value="MADS"/>
    <property type="match status" value="1"/>
</dbReference>
<evidence type="ECO:0000256" key="9">
    <source>
        <dbReference type="ARBA" id="ARBA00068022"/>
    </source>
</evidence>
<gene>
    <name evidence="12" type="ORF">BT67DRAFT_87553</name>
</gene>
<comment type="function">
    <text evidence="7">Transcription factor acting downstream of the MPS1 MAP kinase (MAPK) cascade during conidiation and plant infection. Required for overcoming plant defense responses and the differentiation of secondary infectious hyphae in live plant cells.</text>
</comment>
<keyword evidence="5" id="KW-0539">Nucleus</keyword>
<feature type="compositionally biased region" description="Low complexity" evidence="10">
    <location>
        <begin position="266"/>
        <end position="275"/>
    </location>
</feature>
<feature type="domain" description="MADS-box" evidence="11">
    <location>
        <begin position="1"/>
        <end position="61"/>
    </location>
</feature>
<dbReference type="PANTHER" id="PTHR48019">
    <property type="entry name" value="SERUM RESPONSE FACTOR HOMOLOG"/>
    <property type="match status" value="1"/>
</dbReference>
<dbReference type="GO" id="GO:0045944">
    <property type="term" value="P:positive regulation of transcription by RNA polymerase II"/>
    <property type="evidence" value="ECO:0007669"/>
    <property type="project" value="InterPro"/>
</dbReference>
<feature type="region of interest" description="Disordered" evidence="10">
    <location>
        <begin position="71"/>
        <end position="553"/>
    </location>
</feature>
<comment type="similarity">
    <text evidence="6">Belongs to the MEF2 family.</text>
</comment>
<feature type="compositionally biased region" description="Low complexity" evidence="10">
    <location>
        <begin position="481"/>
        <end position="490"/>
    </location>
</feature>
<dbReference type="EMBL" id="MU853418">
    <property type="protein sequence ID" value="KAK4132383.1"/>
    <property type="molecule type" value="Genomic_DNA"/>
</dbReference>
<evidence type="ECO:0000256" key="4">
    <source>
        <dbReference type="ARBA" id="ARBA00023163"/>
    </source>
</evidence>
<evidence type="ECO:0000256" key="2">
    <source>
        <dbReference type="ARBA" id="ARBA00023015"/>
    </source>
</evidence>
<dbReference type="GO" id="GO:0033554">
    <property type="term" value="P:cellular response to stress"/>
    <property type="evidence" value="ECO:0007669"/>
    <property type="project" value="UniProtKB-ARBA"/>
</dbReference>
<evidence type="ECO:0000313" key="13">
    <source>
        <dbReference type="Proteomes" id="UP001304895"/>
    </source>
</evidence>
<dbReference type="PRINTS" id="PR00404">
    <property type="entry name" value="MADSDOMAIN"/>
</dbReference>
<dbReference type="InterPro" id="IPR050142">
    <property type="entry name" value="MADS-box/MEF2_TF"/>
</dbReference>
<keyword evidence="2" id="KW-0805">Transcription regulation</keyword>
<evidence type="ECO:0000256" key="1">
    <source>
        <dbReference type="ARBA" id="ARBA00004123"/>
    </source>
</evidence>
<sequence>MGRRKIEIKAIKDDRNRSVTFLKRKGGLFKKAHELSVLCSVDVAVFIFGSNKKLYEYSSGDMRELITRYTYHGGPNEHKGPSDFNGRPGDEEDDDENGTPPQGEGMDSHMLPPHFQSQPQFPPHIRHHTPSASPPISNGVYPHPGNGNGPRGHTPQPQIGSRPSSRNDMRRMGPNMVGQPGPPGPPQPPNGFAFMPQPAMYNSQNPPNMGPSMPTHGLPHPHPHSQYPYPQQQPHPHPHPHPMQQFVDQQRRSSGPHNYPPQTQGPSPASHHSVSPPQPPAAQLPVQHRPQPSPHMSPPPPQPQAHPVRSPPQPHQHIPPPPPPPQEPSHILPPPHDHQPPAPMEPRTMLEPMERMRQPPLLDTGIKKQAPRKGGSIFTPIDENRSILSQHLAAFTTEVKSEPPGSRSQSIDAGSASRSNPASPPVPQRANSQAHSIMKRNGSLSSIPETVFTPPSRSNSLRVGSISRPRLKVQIPDESDGGSTTADSSSPRGTTTTDVTSQPSRRPTDSHCGTVVLPPPSPSASALLSAGASGPPNPFARPAPHPHQNNNNSMHIDTPVSGLPSRFLNHEFLPSPSSFYPEWNYRGNDSNTLPSPLNFATPVVGTGPSFLREDPTPHHKRKTPEISGHGPHHEPLEVGEAKRVKVDS</sequence>
<dbReference type="Gene3D" id="3.40.1810.10">
    <property type="entry name" value="Transcription factor, MADS-box"/>
    <property type="match status" value="1"/>
</dbReference>
<feature type="compositionally biased region" description="Basic and acidic residues" evidence="10">
    <location>
        <begin position="631"/>
        <end position="648"/>
    </location>
</feature>
<dbReference type="GO" id="GO:0000977">
    <property type="term" value="F:RNA polymerase II transcription regulatory region sequence-specific DNA binding"/>
    <property type="evidence" value="ECO:0007669"/>
    <property type="project" value="InterPro"/>
</dbReference>
<feature type="compositionally biased region" description="Polar residues" evidence="10">
    <location>
        <begin position="246"/>
        <end position="265"/>
    </location>
</feature>
<dbReference type="GO" id="GO:0008301">
    <property type="term" value="F:DNA binding, bending"/>
    <property type="evidence" value="ECO:0007669"/>
    <property type="project" value="UniProtKB-ARBA"/>
</dbReference>
<dbReference type="Pfam" id="PF00319">
    <property type="entry name" value="SRF-TF"/>
    <property type="match status" value="1"/>
</dbReference>
<dbReference type="CDD" id="cd00265">
    <property type="entry name" value="MADS_MEF2_like"/>
    <property type="match status" value="1"/>
</dbReference>
<evidence type="ECO:0000256" key="7">
    <source>
        <dbReference type="ARBA" id="ARBA00059910"/>
    </source>
</evidence>
<dbReference type="InterPro" id="IPR002100">
    <property type="entry name" value="TF_MADSbox"/>
</dbReference>
<reference evidence="12" key="2">
    <citation type="submission" date="2023-05" db="EMBL/GenBank/DDBJ databases">
        <authorList>
            <consortium name="Lawrence Berkeley National Laboratory"/>
            <person name="Steindorff A."/>
            <person name="Hensen N."/>
            <person name="Bonometti L."/>
            <person name="Westerberg I."/>
            <person name="Brannstrom I.O."/>
            <person name="Guillou S."/>
            <person name="Cros-Aarteil S."/>
            <person name="Calhoun S."/>
            <person name="Haridas S."/>
            <person name="Kuo A."/>
            <person name="Mondo S."/>
            <person name="Pangilinan J."/>
            <person name="Riley R."/>
            <person name="Labutti K."/>
            <person name="Andreopoulos B."/>
            <person name="Lipzen A."/>
            <person name="Chen C."/>
            <person name="Yanf M."/>
            <person name="Daum C."/>
            <person name="Ng V."/>
            <person name="Clum A."/>
            <person name="Ohm R."/>
            <person name="Martin F."/>
            <person name="Silar P."/>
            <person name="Natvig D."/>
            <person name="Lalanne C."/>
            <person name="Gautier V."/>
            <person name="Ament-Velasquez S.L."/>
            <person name="Kruys A."/>
            <person name="Hutchinson M.I."/>
            <person name="Powell A.J."/>
            <person name="Barry K."/>
            <person name="Miller A.N."/>
            <person name="Grigoriev I.V."/>
            <person name="Debuchy R."/>
            <person name="Gladieux P."/>
            <person name="Thoren M.H."/>
            <person name="Johannesson H."/>
        </authorList>
    </citation>
    <scope>NUCLEOTIDE SEQUENCE</scope>
    <source>
        <strain evidence="12">CBS 123565</strain>
    </source>
</reference>
<dbReference type="FunFam" id="3.40.1810.10:FF:000013">
    <property type="entry name" value="Transcription factor, MADS-box"/>
    <property type="match status" value="1"/>
</dbReference>
<dbReference type="PROSITE" id="PS50066">
    <property type="entry name" value="MADS_BOX_2"/>
    <property type="match status" value="1"/>
</dbReference>
<comment type="caution">
    <text evidence="12">The sequence shown here is derived from an EMBL/GenBank/DDBJ whole genome shotgun (WGS) entry which is preliminary data.</text>
</comment>
<keyword evidence="4" id="KW-0804">Transcription</keyword>
<evidence type="ECO:0000256" key="3">
    <source>
        <dbReference type="ARBA" id="ARBA00023125"/>
    </source>
</evidence>
<evidence type="ECO:0000313" key="12">
    <source>
        <dbReference type="EMBL" id="KAK4132383.1"/>
    </source>
</evidence>
<protein>
    <recommendedName>
        <fullName evidence="9">MADS-box MEF2 type transcription factor MIG1</fullName>
    </recommendedName>
</protein>
<reference evidence="12" key="1">
    <citation type="journal article" date="2023" name="Mol. Phylogenet. Evol.">
        <title>Genome-scale phylogeny and comparative genomics of the fungal order Sordariales.</title>
        <authorList>
            <person name="Hensen N."/>
            <person name="Bonometti L."/>
            <person name="Westerberg I."/>
            <person name="Brannstrom I.O."/>
            <person name="Guillou S."/>
            <person name="Cros-Aarteil S."/>
            <person name="Calhoun S."/>
            <person name="Haridas S."/>
            <person name="Kuo A."/>
            <person name="Mondo S."/>
            <person name="Pangilinan J."/>
            <person name="Riley R."/>
            <person name="LaButti K."/>
            <person name="Andreopoulos B."/>
            <person name="Lipzen A."/>
            <person name="Chen C."/>
            <person name="Yan M."/>
            <person name="Daum C."/>
            <person name="Ng V."/>
            <person name="Clum A."/>
            <person name="Steindorff A."/>
            <person name="Ohm R.A."/>
            <person name="Martin F."/>
            <person name="Silar P."/>
            <person name="Natvig D.O."/>
            <person name="Lalanne C."/>
            <person name="Gautier V."/>
            <person name="Ament-Velasquez S.L."/>
            <person name="Kruys A."/>
            <person name="Hutchinson M.I."/>
            <person name="Powell A.J."/>
            <person name="Barry K."/>
            <person name="Miller A.N."/>
            <person name="Grigoriev I.V."/>
            <person name="Debuchy R."/>
            <person name="Gladieux P."/>
            <person name="Hiltunen Thoren M."/>
            <person name="Johannesson H."/>
        </authorList>
    </citation>
    <scope>NUCLEOTIDE SEQUENCE</scope>
    <source>
        <strain evidence="12">CBS 123565</strain>
    </source>
</reference>
<feature type="compositionally biased region" description="Pro residues" evidence="10">
    <location>
        <begin position="535"/>
        <end position="545"/>
    </location>
</feature>
<evidence type="ECO:0000256" key="5">
    <source>
        <dbReference type="ARBA" id="ARBA00023242"/>
    </source>
</evidence>
<dbReference type="GO" id="GO:0046983">
    <property type="term" value="F:protein dimerization activity"/>
    <property type="evidence" value="ECO:0007669"/>
    <property type="project" value="InterPro"/>
</dbReference>
<dbReference type="Proteomes" id="UP001304895">
    <property type="component" value="Unassembled WGS sequence"/>
</dbReference>
<feature type="compositionally biased region" description="Polar residues" evidence="10">
    <location>
        <begin position="442"/>
        <end position="462"/>
    </location>
</feature>
<dbReference type="GO" id="GO:0005634">
    <property type="term" value="C:nucleus"/>
    <property type="evidence" value="ECO:0007669"/>
    <property type="project" value="UniProtKB-SubCell"/>
</dbReference>
<feature type="compositionally biased region" description="Polar residues" evidence="10">
    <location>
        <begin position="406"/>
        <end position="421"/>
    </location>
</feature>
<evidence type="ECO:0000256" key="6">
    <source>
        <dbReference type="ARBA" id="ARBA00025805"/>
    </source>
</evidence>
<proteinExistence type="inferred from homology"/>
<evidence type="ECO:0000259" key="11">
    <source>
        <dbReference type="PROSITE" id="PS50066"/>
    </source>
</evidence>
<comment type="subcellular location">
    <subcellularLocation>
        <location evidence="1">Nucleus</location>
    </subcellularLocation>
</comment>
<organism evidence="12 13">
    <name type="scientific">Trichocladium antarcticum</name>
    <dbReference type="NCBI Taxonomy" id="1450529"/>
    <lineage>
        <taxon>Eukaryota</taxon>
        <taxon>Fungi</taxon>
        <taxon>Dikarya</taxon>
        <taxon>Ascomycota</taxon>
        <taxon>Pezizomycotina</taxon>
        <taxon>Sordariomycetes</taxon>
        <taxon>Sordariomycetidae</taxon>
        <taxon>Sordariales</taxon>
        <taxon>Chaetomiaceae</taxon>
        <taxon>Trichocladium</taxon>
    </lineage>
</organism>
<dbReference type="InterPro" id="IPR036879">
    <property type="entry name" value="TF_MADSbox_sf"/>
</dbReference>
<dbReference type="SUPFAM" id="SSF55455">
    <property type="entry name" value="SRF-like"/>
    <property type="match status" value="1"/>
</dbReference>
<name>A0AAN6ZC45_9PEZI</name>
<feature type="compositionally biased region" description="Low complexity" evidence="10">
    <location>
        <begin position="224"/>
        <end position="234"/>
    </location>
</feature>
<feature type="compositionally biased region" description="Pro residues" evidence="10">
    <location>
        <begin position="180"/>
        <end position="189"/>
    </location>
</feature>
<feature type="compositionally biased region" description="Pro residues" evidence="10">
    <location>
        <begin position="291"/>
        <end position="344"/>
    </location>
</feature>
<accession>A0AAN6ZC45</accession>
<feature type="compositionally biased region" description="Polar residues" evidence="10">
    <location>
        <begin position="491"/>
        <end position="505"/>
    </location>
</feature>
<evidence type="ECO:0000256" key="10">
    <source>
        <dbReference type="SAM" id="MobiDB-lite"/>
    </source>
</evidence>
<feature type="region of interest" description="Disordered" evidence="10">
    <location>
        <begin position="598"/>
        <end position="648"/>
    </location>
</feature>
<feature type="compositionally biased region" description="Low complexity" evidence="10">
    <location>
        <begin position="523"/>
        <end position="534"/>
    </location>
</feature>
<dbReference type="AlphaFoldDB" id="A0AAN6ZC45"/>